<accession>A0A5P8E543</accession>
<keyword evidence="5" id="KW-1185">Reference proteome</keyword>
<keyword evidence="2 3" id="KW-0802">TPR repeat</keyword>
<dbReference type="PANTHER" id="PTHR45586">
    <property type="entry name" value="TPR REPEAT-CONTAINING PROTEIN PA4667"/>
    <property type="match status" value="1"/>
</dbReference>
<gene>
    <name evidence="4" type="ORF">C7Y71_003120</name>
</gene>
<dbReference type="AlphaFoldDB" id="A0A5P8E543"/>
<keyword evidence="1" id="KW-0677">Repeat</keyword>
<dbReference type="RefSeq" id="WP_111898614.1">
    <property type="nucleotide sequence ID" value="NZ_CP033459.1"/>
</dbReference>
<dbReference type="InterPro" id="IPR011990">
    <property type="entry name" value="TPR-like_helical_dom_sf"/>
</dbReference>
<dbReference type="InterPro" id="IPR019734">
    <property type="entry name" value="TPR_rpt"/>
</dbReference>
<dbReference type="SMART" id="SM00028">
    <property type="entry name" value="TPR"/>
    <property type="match status" value="4"/>
</dbReference>
<dbReference type="InterPro" id="IPR051012">
    <property type="entry name" value="CellSynth/LPSAsmb/PSIAsmb"/>
</dbReference>
<evidence type="ECO:0000256" key="2">
    <source>
        <dbReference type="ARBA" id="ARBA00022803"/>
    </source>
</evidence>
<dbReference type="Proteomes" id="UP000249375">
    <property type="component" value="Chromosome"/>
</dbReference>
<dbReference type="KEGG" id="alq:C7Y71_003120"/>
<dbReference type="PANTHER" id="PTHR45586:SF1">
    <property type="entry name" value="LIPOPOLYSACCHARIDE ASSEMBLY PROTEIN B"/>
    <property type="match status" value="1"/>
</dbReference>
<evidence type="ECO:0000313" key="5">
    <source>
        <dbReference type="Proteomes" id="UP000249375"/>
    </source>
</evidence>
<sequence length="700" mass="80768">MDQNTFQVLYDDATQCLESNRLLKALDALDGLVALAADWDNSQKLKDLRQAYAMMLEYMRQGIEDPQREQMYKSFYRKAYEIRNATYFKNYFQYADNAQAAARRTLDNLSRTITFSDITDPATSYRNIFDLIWTSAQLTTEQERIVADALESKEVGRTAKCLIISAMMMSALSCFDVAKMKIMLNLCEHADVQIRARALVGFVMVFIEHEEQAMLYPELAAQWSLFLDRQGARNDVLALQLQLLLSLETKNIAKSLQEDILPEMMKNARKYSENGNIDIEQFNAEMTDLGLNPEWENDANNKELGKKIKSIIEWQQKGADVYMSSFSMLKQRFPFFDVVANWFCPYDENHPDLHISAPMRDFTRLLTNSVALCSSDKYSFCLVLAEMPAQNIEMLKGQIEGMIEGKDLELDFGDDGQADMNVAIRVYLQDLYRFFCLYRRRAGLPNPFANNLLLTDYALLKDALHEPDMMRQVADFAFEEKNYGIACTLFEELLQQKEANAVAWQKTGYCHQRLNNYEKAAEAYERSLLLEEKASPWTVRQLAACYRAMQQYDKALRYTLEMLQEKPDDIDRLLRAGECYMHLADYDKALELLYKADYLAEKPGKTTRALAWTALKAKRLDVALKNYNRILEDKPLPEDFLNAAHAEWLSDNMPDAVRHYRQYLKLSPSVSDPFAADVELFRSYGKSDLDIALMTDALMT</sequence>
<organism evidence="4 5">
    <name type="scientific">Pseudoprevotella muciniphila</name>
    <dbReference type="NCBI Taxonomy" id="2133944"/>
    <lineage>
        <taxon>Bacteria</taxon>
        <taxon>Pseudomonadati</taxon>
        <taxon>Bacteroidota</taxon>
        <taxon>Bacteroidia</taxon>
        <taxon>Bacteroidales</taxon>
        <taxon>Prevotellaceae</taxon>
        <taxon>Pseudoprevotella</taxon>
    </lineage>
</organism>
<evidence type="ECO:0000256" key="1">
    <source>
        <dbReference type="ARBA" id="ARBA00022737"/>
    </source>
</evidence>
<dbReference type="EMBL" id="CP033459">
    <property type="protein sequence ID" value="QFQ12091.1"/>
    <property type="molecule type" value="Genomic_DNA"/>
</dbReference>
<feature type="repeat" description="TPR" evidence="3">
    <location>
        <begin position="536"/>
        <end position="569"/>
    </location>
</feature>
<evidence type="ECO:0000256" key="3">
    <source>
        <dbReference type="PROSITE-ProRule" id="PRU00339"/>
    </source>
</evidence>
<protein>
    <submittedName>
        <fullName evidence="4">Uncharacterized protein</fullName>
    </submittedName>
</protein>
<proteinExistence type="predicted"/>
<dbReference type="PROSITE" id="PS50005">
    <property type="entry name" value="TPR"/>
    <property type="match status" value="2"/>
</dbReference>
<dbReference type="OrthoDB" id="1108959at2"/>
<reference evidence="4 5" key="1">
    <citation type="submission" date="2018-11" db="EMBL/GenBank/DDBJ databases">
        <authorList>
            <person name="Na S.W."/>
            <person name="Baik M."/>
        </authorList>
    </citation>
    <scope>NUCLEOTIDE SEQUENCE [LARGE SCALE GENOMIC DNA]</scope>
    <source>
        <strain evidence="4 5">E39</strain>
    </source>
</reference>
<dbReference type="Gene3D" id="1.25.40.10">
    <property type="entry name" value="Tetratricopeptide repeat domain"/>
    <property type="match status" value="2"/>
</dbReference>
<dbReference type="SUPFAM" id="SSF48452">
    <property type="entry name" value="TPR-like"/>
    <property type="match status" value="1"/>
</dbReference>
<name>A0A5P8E543_9BACT</name>
<feature type="repeat" description="TPR" evidence="3">
    <location>
        <begin position="501"/>
        <end position="534"/>
    </location>
</feature>
<evidence type="ECO:0000313" key="4">
    <source>
        <dbReference type="EMBL" id="QFQ12091.1"/>
    </source>
</evidence>